<protein>
    <submittedName>
        <fullName evidence="2">Uncharacterized protein</fullName>
    </submittedName>
</protein>
<dbReference type="WBParaSite" id="PSAMB.scaffold390size53574.g5442.t1">
    <property type="protein sequence ID" value="PSAMB.scaffold390size53574.g5442.t1"/>
    <property type="gene ID" value="PSAMB.scaffold390size53574.g5442"/>
</dbReference>
<reference evidence="2" key="1">
    <citation type="submission" date="2022-11" db="UniProtKB">
        <authorList>
            <consortium name="WormBaseParasite"/>
        </authorList>
    </citation>
    <scope>IDENTIFICATION</scope>
</reference>
<evidence type="ECO:0000313" key="2">
    <source>
        <dbReference type="WBParaSite" id="PSAMB.scaffold390size53574.g5442.t1"/>
    </source>
</evidence>
<name>A0A914WE45_9BILA</name>
<sequence length="613" mass="71099">MPTANKMAYKLPFATPTIVFDSHIDCLLEKLPESFVRRLVDYLPDFERAQLFIFVRQLTKMPVWDQALYVRDVPFSWKWVVEREIPQFQNRKLIDSVWMVRSYVDDAFFLVLRLTGAKVYVLHVNYEQKCWRFLKNERGFDMQKFYSNKSILRATINRCLKHGQLVFSLWIEYDGGQKNMLGVVFPTDKYDKDRRYYMKMERIYNVDLEDEIPLETYLRRVRPVNVIGSKNTRVLSDHSRLWFRLGERHTGPEFVSMKLGDIPLNFPHPDNTLDTKNHNFFGAFYAHPRWLQLADPLNQAQIEAALMLHQLLKDYSTDLTDKFLIAVPCMIAPSLYQGWLMSFPLLVDHHGWRSEEGRWATVVIQLNIDQQEGCSKVQPRSLARYLRRLSQLSLVRSVCAPLVTNQFAPDYAMRVCVGFDLGKAATEDVNAPMSPIRSLAERMRDRCLTDVSEKRHFIMSTTGGKGCAFGLSSEYFNKYDAIILYGKAIEDQKHSSSQQRTVRADLTTRLLRLIQDLSVISDHPTATMTALSLRVIDPSVYLVRSLAEMPYSYDNVQVEVWRENETMDAIEKKSTSMPNRRLKSPVLYLIAEGPAKVAELITFLIKLCESGSD</sequence>
<evidence type="ECO:0000313" key="1">
    <source>
        <dbReference type="Proteomes" id="UP000887566"/>
    </source>
</evidence>
<dbReference type="AlphaFoldDB" id="A0A914WE45"/>
<dbReference type="Proteomes" id="UP000887566">
    <property type="component" value="Unplaced"/>
</dbReference>
<accession>A0A914WE45</accession>
<proteinExistence type="predicted"/>
<organism evidence="1 2">
    <name type="scientific">Plectus sambesii</name>
    <dbReference type="NCBI Taxonomy" id="2011161"/>
    <lineage>
        <taxon>Eukaryota</taxon>
        <taxon>Metazoa</taxon>
        <taxon>Ecdysozoa</taxon>
        <taxon>Nematoda</taxon>
        <taxon>Chromadorea</taxon>
        <taxon>Plectida</taxon>
        <taxon>Plectina</taxon>
        <taxon>Plectoidea</taxon>
        <taxon>Plectidae</taxon>
        <taxon>Plectus</taxon>
    </lineage>
</organism>
<keyword evidence="1" id="KW-1185">Reference proteome</keyword>